<dbReference type="CDD" id="cd00198">
    <property type="entry name" value="vWFA"/>
    <property type="match status" value="1"/>
</dbReference>
<dbReference type="Pfam" id="PF00092">
    <property type="entry name" value="VWA"/>
    <property type="match status" value="1"/>
</dbReference>
<feature type="compositionally biased region" description="Low complexity" evidence="1">
    <location>
        <begin position="861"/>
        <end position="879"/>
    </location>
</feature>
<feature type="domain" description="VWFA" evidence="3">
    <location>
        <begin position="49"/>
        <end position="269"/>
    </location>
</feature>
<feature type="compositionally biased region" description="Basic and acidic residues" evidence="1">
    <location>
        <begin position="827"/>
        <end position="841"/>
    </location>
</feature>
<feature type="compositionally biased region" description="Gly residues" evidence="1">
    <location>
        <begin position="738"/>
        <end position="758"/>
    </location>
</feature>
<feature type="region of interest" description="Disordered" evidence="1">
    <location>
        <begin position="685"/>
        <end position="723"/>
    </location>
</feature>
<dbReference type="Proteomes" id="UP001551329">
    <property type="component" value="Unassembled WGS sequence"/>
</dbReference>
<keyword evidence="5" id="KW-1185">Reference proteome</keyword>
<dbReference type="RefSeq" id="WP_358476956.1">
    <property type="nucleotide sequence ID" value="NZ_JBEZAE010000022.1"/>
</dbReference>
<comment type="caution">
    <text evidence="4">The sequence shown here is derived from an EMBL/GenBank/DDBJ whole genome shotgun (WGS) entry which is preliminary data.</text>
</comment>
<feature type="region of interest" description="Disordered" evidence="1">
    <location>
        <begin position="738"/>
        <end position="893"/>
    </location>
</feature>
<dbReference type="InterPro" id="IPR036465">
    <property type="entry name" value="vWFA_dom_sf"/>
</dbReference>
<feature type="region of interest" description="Disordered" evidence="1">
    <location>
        <begin position="539"/>
        <end position="558"/>
    </location>
</feature>
<evidence type="ECO:0000313" key="4">
    <source>
        <dbReference type="EMBL" id="MEU7073963.1"/>
    </source>
</evidence>
<evidence type="ECO:0000259" key="3">
    <source>
        <dbReference type="PROSITE" id="PS50234"/>
    </source>
</evidence>
<feature type="chain" id="PRO_5045335703" evidence="2">
    <location>
        <begin position="27"/>
        <end position="893"/>
    </location>
</feature>
<proteinExistence type="predicted"/>
<dbReference type="InterPro" id="IPR002035">
    <property type="entry name" value="VWF_A"/>
</dbReference>
<sequence length="893" mass="92294">MRWTNKGSALLLAGALLALTGPLATAGTAGAPRGPRAAAEPAEGPAPIDFAVVVDQSASLADKDLARETEAAGLLSQGEISERSRATVIGFGSSEKPGQSPVREVCALTVADAAGRERLSDCVQLLNKRDAARMGPGTDFPAAIRQAVTRLTQKSTTGGAAAKAPATHKVVFLLTDGKLDVSDSPEYGRDPASRRSNGERRLTEELARARAAGVQIWPLGFGTEIDRTALRAMAEGGYRGACSDVPGSVPHMRVVASSADLDKALQETFAVARCARISHGTAGKPPADLAVVIPPIATDGSLTVSKHDPKVRVTYYDPAGRKVPTRGDLDGSTFEVGGQDGPVEALRVKNPLPGRWRVHIEAPEGHRDREVVVRAIWQGRLSSDVTLDPASPRPGEQVTVAVRMQTRRGVTITDPRQLTGLKVSAELRGEGFAPVTFRLADDGKAPDRRAHDVRFTGTLTVPAGATGDLRFTTRMSAPGVTSDLRPLNARITQGTPLVTAGLAFDRATAHPGGTVRGTLDVTNNDAGPRVLRLAVENPTPGAELSVSPATATAPPGGSTRIPFTVTLGGGTPLGELGGRIAVVDTGDDDRVLDADFLDVLVVAPPTWWDRWWKAVVGGAAVLAVLAALVVAQTVARRRRRDLTGVTLELRQDGRVIDTLTIRRGQSVRGSFPFAVDDGGGAPATLRRAREGSSSGAHLLRRTGTGQLLLRPRGGAQVPLRPGEPAGLDAYELVVRGGGGGASRTGRTGRAGTGSGYGSGYDTDTDTDTDSGYGYGYGAGHGSGPGPGAATGFRTDDGFGTDDDGPGSGTDDGSGSRTGGGSGSRTGDGTRSRTRTTQERRVPWQRRFGGTRRSGRSGAGTGDPTTTDAATGSSGTARSTGTGGATAGDPDPNF</sequence>
<evidence type="ECO:0000256" key="2">
    <source>
        <dbReference type="SAM" id="SignalP"/>
    </source>
</evidence>
<dbReference type="SUPFAM" id="SSF53300">
    <property type="entry name" value="vWA-like"/>
    <property type="match status" value="1"/>
</dbReference>
<gene>
    <name evidence="4" type="ORF">AB0A88_27995</name>
</gene>
<feature type="compositionally biased region" description="Gly residues" evidence="1">
    <location>
        <begin position="805"/>
        <end position="825"/>
    </location>
</feature>
<dbReference type="Gene3D" id="3.40.50.410">
    <property type="entry name" value="von Willebrand factor, type A domain"/>
    <property type="match status" value="1"/>
</dbReference>
<evidence type="ECO:0000313" key="5">
    <source>
        <dbReference type="Proteomes" id="UP001551329"/>
    </source>
</evidence>
<feature type="compositionally biased region" description="Gly residues" evidence="1">
    <location>
        <begin position="772"/>
        <end position="788"/>
    </location>
</feature>
<accession>A0ABV3CGP1</accession>
<protein>
    <submittedName>
        <fullName evidence="4">VWA domain-containing protein</fullName>
    </submittedName>
</protein>
<organism evidence="4 5">
    <name type="scientific">Streptomyces narbonensis</name>
    <dbReference type="NCBI Taxonomy" id="67333"/>
    <lineage>
        <taxon>Bacteria</taxon>
        <taxon>Bacillati</taxon>
        <taxon>Actinomycetota</taxon>
        <taxon>Actinomycetes</taxon>
        <taxon>Kitasatosporales</taxon>
        <taxon>Streptomycetaceae</taxon>
        <taxon>Streptomyces</taxon>
    </lineage>
</organism>
<feature type="signal peptide" evidence="2">
    <location>
        <begin position="1"/>
        <end position="26"/>
    </location>
</feature>
<feature type="compositionally biased region" description="Low complexity" evidence="1">
    <location>
        <begin position="701"/>
        <end position="714"/>
    </location>
</feature>
<dbReference type="EMBL" id="JBEZAE010000022">
    <property type="protein sequence ID" value="MEU7073963.1"/>
    <property type="molecule type" value="Genomic_DNA"/>
</dbReference>
<reference evidence="4 5" key="1">
    <citation type="submission" date="2024-06" db="EMBL/GenBank/DDBJ databases">
        <title>The Natural Products Discovery Center: Release of the First 8490 Sequenced Strains for Exploring Actinobacteria Biosynthetic Diversity.</title>
        <authorList>
            <person name="Kalkreuter E."/>
            <person name="Kautsar S.A."/>
            <person name="Yang D."/>
            <person name="Bader C.D."/>
            <person name="Teijaro C.N."/>
            <person name="Fluegel L."/>
            <person name="Davis C.M."/>
            <person name="Simpson J.R."/>
            <person name="Lauterbach L."/>
            <person name="Steele A.D."/>
            <person name="Gui C."/>
            <person name="Meng S."/>
            <person name="Li G."/>
            <person name="Viehrig K."/>
            <person name="Ye F."/>
            <person name="Su P."/>
            <person name="Kiefer A.F."/>
            <person name="Nichols A."/>
            <person name="Cepeda A.J."/>
            <person name="Yan W."/>
            <person name="Fan B."/>
            <person name="Jiang Y."/>
            <person name="Adhikari A."/>
            <person name="Zheng C.-J."/>
            <person name="Schuster L."/>
            <person name="Cowan T.M."/>
            <person name="Smanski M.J."/>
            <person name="Chevrette M.G."/>
            <person name="De Carvalho L.P.S."/>
            <person name="Shen B."/>
        </authorList>
    </citation>
    <scope>NUCLEOTIDE SEQUENCE [LARGE SCALE GENOMIC DNA]</scope>
    <source>
        <strain evidence="4 5">NPDC045974</strain>
    </source>
</reference>
<evidence type="ECO:0000256" key="1">
    <source>
        <dbReference type="SAM" id="MobiDB-lite"/>
    </source>
</evidence>
<dbReference type="PROSITE" id="PS50234">
    <property type="entry name" value="VWFA"/>
    <property type="match status" value="1"/>
</dbReference>
<name>A0ABV3CGP1_9ACTN</name>
<keyword evidence="2" id="KW-0732">Signal</keyword>
<dbReference type="SMART" id="SM00327">
    <property type="entry name" value="VWA"/>
    <property type="match status" value="1"/>
</dbReference>